<feature type="compositionally biased region" description="Basic residues" evidence="7">
    <location>
        <begin position="946"/>
        <end position="955"/>
    </location>
</feature>
<feature type="compositionally biased region" description="Polar residues" evidence="7">
    <location>
        <begin position="411"/>
        <end position="425"/>
    </location>
</feature>
<accession>A0ABQ9Y018</accession>
<dbReference type="InterPro" id="IPR036747">
    <property type="entry name" value="ASF1-like_sf"/>
</dbReference>
<dbReference type="Pfam" id="PF04729">
    <property type="entry name" value="ASF1_hist_chap"/>
    <property type="match status" value="1"/>
</dbReference>
<dbReference type="SUPFAM" id="SSF101546">
    <property type="entry name" value="ASF1-like"/>
    <property type="match status" value="1"/>
</dbReference>
<keyword evidence="6" id="KW-0539">Nucleus</keyword>
<dbReference type="PANTHER" id="PTHR12040:SF0">
    <property type="entry name" value="HISTONE CHAPERONE ASF1"/>
    <property type="match status" value="1"/>
</dbReference>
<evidence type="ECO:0000256" key="2">
    <source>
        <dbReference type="ARBA" id="ARBA00006051"/>
    </source>
</evidence>
<feature type="region of interest" description="Disordered" evidence="7">
    <location>
        <begin position="521"/>
        <end position="575"/>
    </location>
</feature>
<dbReference type="EMBL" id="JARBJD010000049">
    <property type="protein sequence ID" value="KAK2957066.1"/>
    <property type="molecule type" value="Genomic_DNA"/>
</dbReference>
<evidence type="ECO:0000256" key="5">
    <source>
        <dbReference type="ARBA" id="ARBA00023186"/>
    </source>
</evidence>
<comment type="caution">
    <text evidence="8">The sequence shown here is derived from an EMBL/GenBank/DDBJ whole genome shotgun (WGS) entry which is preliminary data.</text>
</comment>
<feature type="region of interest" description="Disordered" evidence="7">
    <location>
        <begin position="370"/>
        <end position="441"/>
    </location>
</feature>
<feature type="region of interest" description="Disordered" evidence="7">
    <location>
        <begin position="869"/>
        <end position="955"/>
    </location>
</feature>
<comment type="subcellular location">
    <subcellularLocation>
        <location evidence="1">Nucleus</location>
    </subcellularLocation>
</comment>
<dbReference type="PANTHER" id="PTHR12040">
    <property type="entry name" value="ANTI-SILENCING PROTEIN 1"/>
    <property type="match status" value="1"/>
</dbReference>
<comment type="similarity">
    <text evidence="2">Belongs to the ASF1 family.</text>
</comment>
<gene>
    <name evidence="8" type="ORF">BLNAU_7896</name>
</gene>
<feature type="compositionally biased region" description="Polar residues" evidence="7">
    <location>
        <begin position="661"/>
        <end position="672"/>
    </location>
</feature>
<dbReference type="InterPro" id="IPR006818">
    <property type="entry name" value="ASF1-like"/>
</dbReference>
<feature type="compositionally biased region" description="Polar residues" evidence="7">
    <location>
        <begin position="698"/>
        <end position="718"/>
    </location>
</feature>
<sequence>MNVDVTDIIVENLEATFFDQFVVEIQFECKTQISDDLEWKLIYIGSPSGPEFDQELESVLVGPVTVGKSKFKLVGPHPDPTKIPNDDLVGVSAILISCWYRDQEFIRVGYYLTNEYADPELVQNPPEVPDPTKLVRKIINEPRITRFQINWNKGEEGAEQYDYPEPVNPEAIDALERELGSEMPPIMTSNHSVSRVLSPRDETIEHLVVLGTPPDIAEKAAVLAESTDLQGRTVLEKAIDLVFDHPELFHEEPETVQIFEDIPLNNHQPVPYSKLTRRKSQLYDSSESDEREPVQILSPKRHSNKQQTSSGQSRHVNSDITPTPRNRFKIQPTARQASMEAKDKERKIDSLVNDPQLGLLAIEVSSSEIEEPLTRHTSVRLPESKEGPPKKRANPFRASKLIESMRKRQESSQTDYSTHSETLLPTDTPIPSDPAPDSDRSILFTPLRTTLQKPSILQPVSSLLLKREPIPISSTLEDFLRQEEDMLVDEGDEEDRLDAMEQAKKKEKSEKKLYQLNEAIQKQKRQQSSHPSPRKQDNSSEWDEQTLPFDYPDLLQPINSSFVNPRSATQPDSNSLTQQILLSEGFPQTSNGNQAEVEVDENMEWEDEPGFEDLNDQFQQTDPLLSSQTISTQPFSPLQRLHTDRYENVLQSAPTVIAPQPLSNHQSFTLPQTHPHPLTQHTSFPDTSLATPRPSPPSHVTITHATTLQFTHPQNNPTPVRHHANSTAPQPQSTPHSDPNGMLRFNGSDDVIVETTRISKHRIHRNPHRSLFSLLSPGVPGTGTEAEASNVVVQASPTPPTHRPPPQPTRTITYTPPTNGYFQQEHQRTPLASYDPVVPLVRPSHTRLPSFLQNATPLEDTSNHRARARIVHDESDNSVMEMGSDFSTSSEHESRNSRGRYQGKAMPKRYSKGWWGVIKKMEGRKGTRRGTSRRGRGKSSYSTRRTSGRGSKRGK</sequence>
<reference evidence="8 9" key="1">
    <citation type="journal article" date="2022" name="bioRxiv">
        <title>Genomics of Preaxostyla Flagellates Illuminates Evolutionary Transitions and the Path Towards Mitochondrial Loss.</title>
        <authorList>
            <person name="Novak L.V.F."/>
            <person name="Treitli S.C."/>
            <person name="Pyrih J."/>
            <person name="Halakuc P."/>
            <person name="Pipaliya S.V."/>
            <person name="Vacek V."/>
            <person name="Brzon O."/>
            <person name="Soukal P."/>
            <person name="Eme L."/>
            <person name="Dacks J.B."/>
            <person name="Karnkowska A."/>
            <person name="Elias M."/>
            <person name="Hampl V."/>
        </authorList>
    </citation>
    <scope>NUCLEOTIDE SEQUENCE [LARGE SCALE GENOMIC DNA]</scope>
    <source>
        <strain evidence="8">NAU3</strain>
        <tissue evidence="8">Gut</tissue>
    </source>
</reference>
<keyword evidence="3" id="KW-0805">Transcription regulation</keyword>
<name>A0ABQ9Y018_9EUKA</name>
<evidence type="ECO:0000256" key="3">
    <source>
        <dbReference type="ARBA" id="ARBA00023015"/>
    </source>
</evidence>
<evidence type="ECO:0000256" key="6">
    <source>
        <dbReference type="ARBA" id="ARBA00023242"/>
    </source>
</evidence>
<keyword evidence="9" id="KW-1185">Reference proteome</keyword>
<feature type="compositionally biased region" description="Polar residues" evidence="7">
    <location>
        <begin position="679"/>
        <end position="690"/>
    </location>
</feature>
<organism evidence="8 9">
    <name type="scientific">Blattamonas nauphoetae</name>
    <dbReference type="NCBI Taxonomy" id="2049346"/>
    <lineage>
        <taxon>Eukaryota</taxon>
        <taxon>Metamonada</taxon>
        <taxon>Preaxostyla</taxon>
        <taxon>Oxymonadida</taxon>
        <taxon>Blattamonas</taxon>
    </lineage>
</organism>
<feature type="compositionally biased region" description="Polar residues" evidence="7">
    <location>
        <begin position="305"/>
        <end position="324"/>
    </location>
</feature>
<evidence type="ECO:0000256" key="4">
    <source>
        <dbReference type="ARBA" id="ARBA00023163"/>
    </source>
</evidence>
<evidence type="ECO:0000313" key="9">
    <source>
        <dbReference type="Proteomes" id="UP001281761"/>
    </source>
</evidence>
<evidence type="ECO:0000256" key="7">
    <source>
        <dbReference type="SAM" id="MobiDB-lite"/>
    </source>
</evidence>
<proteinExistence type="inferred from homology"/>
<dbReference type="Proteomes" id="UP001281761">
    <property type="component" value="Unassembled WGS sequence"/>
</dbReference>
<protein>
    <submittedName>
        <fullName evidence="8">Histone chaperone ASF1A</fullName>
    </submittedName>
</protein>
<feature type="compositionally biased region" description="Polar residues" evidence="7">
    <location>
        <begin position="725"/>
        <end position="737"/>
    </location>
</feature>
<dbReference type="Gene3D" id="2.60.40.1490">
    <property type="entry name" value="Histone chaperone ASF1-like"/>
    <property type="match status" value="1"/>
</dbReference>
<evidence type="ECO:0000256" key="1">
    <source>
        <dbReference type="ARBA" id="ARBA00004123"/>
    </source>
</evidence>
<feature type="compositionally biased region" description="Basic and acidic residues" evidence="7">
    <location>
        <begin position="340"/>
        <end position="349"/>
    </location>
</feature>
<evidence type="ECO:0000313" key="8">
    <source>
        <dbReference type="EMBL" id="KAK2957066.1"/>
    </source>
</evidence>
<keyword evidence="4" id="KW-0804">Transcription</keyword>
<keyword evidence="5" id="KW-0143">Chaperone</keyword>
<feature type="region of interest" description="Disordered" evidence="7">
    <location>
        <begin position="660"/>
        <end position="746"/>
    </location>
</feature>
<feature type="compositionally biased region" description="Basic residues" evidence="7">
    <location>
        <begin position="926"/>
        <end position="937"/>
    </location>
</feature>
<feature type="region of interest" description="Disordered" evidence="7">
    <location>
        <begin position="267"/>
        <end position="349"/>
    </location>
</feature>
<feature type="compositionally biased region" description="Polar residues" evidence="7">
    <location>
        <begin position="557"/>
        <end position="575"/>
    </location>
</feature>